<name>A0A1N7I795_9FLAO</name>
<organism evidence="2 3">
    <name type="scientific">Chryseobacterium joostei</name>
    <dbReference type="NCBI Taxonomy" id="112234"/>
    <lineage>
        <taxon>Bacteria</taxon>
        <taxon>Pseudomonadati</taxon>
        <taxon>Bacteroidota</taxon>
        <taxon>Flavobacteriia</taxon>
        <taxon>Flavobacteriales</taxon>
        <taxon>Weeksellaceae</taxon>
        <taxon>Chryseobacterium group</taxon>
        <taxon>Chryseobacterium</taxon>
    </lineage>
</organism>
<dbReference type="KEGG" id="cjt:EG359_14400"/>
<reference evidence="1 4" key="2">
    <citation type="submission" date="2018-11" db="EMBL/GenBank/DDBJ databases">
        <title>Proposal to divide the Flavobacteriaceae and reorganize its genera based on Amino Acid Identity values calculated from whole genome sequences.</title>
        <authorList>
            <person name="Nicholson A.C."/>
            <person name="Gulvik C.A."/>
            <person name="Whitney A.M."/>
            <person name="Humrighouse B.W."/>
            <person name="Bell M."/>
            <person name="Holmes B."/>
            <person name="Steigerwalt A.G."/>
            <person name="Villarma A."/>
            <person name="Sheth M."/>
            <person name="Batra D."/>
            <person name="Pryor J."/>
            <person name="Bernardet J.-F."/>
            <person name="Hugo C."/>
            <person name="Kampfer P."/>
            <person name="Newman J."/>
            <person name="McQuiston J.R."/>
        </authorList>
    </citation>
    <scope>NUCLEOTIDE SEQUENCE [LARGE SCALE GENOMIC DNA]</scope>
    <source>
        <strain evidence="1 4">DSM 16927</strain>
    </source>
</reference>
<dbReference type="EMBL" id="CP033926">
    <property type="protein sequence ID" value="AZB00730.1"/>
    <property type="molecule type" value="Genomic_DNA"/>
</dbReference>
<evidence type="ECO:0000313" key="4">
    <source>
        <dbReference type="Proteomes" id="UP000279541"/>
    </source>
</evidence>
<evidence type="ECO:0000313" key="1">
    <source>
        <dbReference type="EMBL" id="AZB00730.1"/>
    </source>
</evidence>
<evidence type="ECO:0008006" key="5">
    <source>
        <dbReference type="Google" id="ProtNLM"/>
    </source>
</evidence>
<dbReference type="OrthoDB" id="403927at2"/>
<accession>A0A1N7I795</accession>
<sequence length="400" mass="46974">MIELFTDFFACFDFDVRKSKDARFMDQKVTPDVLCIIADCVLNFVADRDIEFTKDDIWNDDYFNHNVKAIFNKPDAGNETTRQEYDKFTSQPLRTLAYANVLRMRKDGKRNLYSINNQVILEFIAMKERNAYIFLYHYLIKVLSDSGQIRYFDAFKDRCLDKSVTNNDFAELKERFQRFMIGNTAINGETEVNRIFPKILNVYACENNIQGAAKGRISPNQFYYTDLMYNRPNWRDVGKNKNISRNEAIEEHESLLMNQNGAYSDYLIQKAMKIIRKMYKESEIKDQWGNGEATQVHHIFPKSKFPSLAHYLENLIKLTPTQHYAKAHPGNKTDAINRDYQLVCLLAKTSNIEKSLNQGEFLYRKESLIYVINTGLSQNLDYDLDFRGIKEELIRVYNMN</sequence>
<proteinExistence type="predicted"/>
<dbReference type="Proteomes" id="UP000279541">
    <property type="component" value="Chromosome"/>
</dbReference>
<reference evidence="2 3" key="1">
    <citation type="submission" date="2017-01" db="EMBL/GenBank/DDBJ databases">
        <authorList>
            <person name="Mah S.A."/>
            <person name="Swanson W.J."/>
            <person name="Moy G.W."/>
            <person name="Vacquier V.D."/>
        </authorList>
    </citation>
    <scope>NUCLEOTIDE SEQUENCE [LARGE SCALE GENOMIC DNA]</scope>
    <source>
        <strain evidence="2 3">DSM 16927</strain>
    </source>
</reference>
<evidence type="ECO:0000313" key="3">
    <source>
        <dbReference type="Proteomes" id="UP000186106"/>
    </source>
</evidence>
<dbReference type="RefSeq" id="WP_076352833.1">
    <property type="nucleotide sequence ID" value="NZ_CP033926.1"/>
</dbReference>
<dbReference type="Proteomes" id="UP000186106">
    <property type="component" value="Unassembled WGS sequence"/>
</dbReference>
<evidence type="ECO:0000313" key="2">
    <source>
        <dbReference type="EMBL" id="SIS32892.1"/>
    </source>
</evidence>
<dbReference type="AlphaFoldDB" id="A0A1N7I795"/>
<dbReference type="STRING" id="112234.SAMN05421768_10370"/>
<protein>
    <recommendedName>
        <fullName evidence="5">Restriction endonuclease</fullName>
    </recommendedName>
</protein>
<keyword evidence="4" id="KW-1185">Reference proteome</keyword>
<dbReference type="EMBL" id="FTNZ01000003">
    <property type="protein sequence ID" value="SIS32892.1"/>
    <property type="molecule type" value="Genomic_DNA"/>
</dbReference>
<gene>
    <name evidence="1" type="ORF">EG359_14400</name>
    <name evidence="2" type="ORF">SAMN05421768_10370</name>
</gene>
<dbReference type="REBASE" id="282440">
    <property type="entry name" value="Cjo16927ORF14410P"/>
</dbReference>